<evidence type="ECO:0000313" key="2">
    <source>
        <dbReference type="Proteomes" id="UP000604046"/>
    </source>
</evidence>
<dbReference type="AlphaFoldDB" id="A0A812LBF7"/>
<gene>
    <name evidence="1" type="primary">1a</name>
    <name evidence="1" type="ORF">SNAT2548_LOCUS10879</name>
</gene>
<comment type="caution">
    <text evidence="1">The sequence shown here is derived from an EMBL/GenBank/DDBJ whole genome shotgun (WGS) entry which is preliminary data.</text>
</comment>
<name>A0A812LBF7_9DINO</name>
<dbReference type="SUPFAM" id="SSF52799">
    <property type="entry name" value="(Phosphotyrosine protein) phosphatases II"/>
    <property type="match status" value="1"/>
</dbReference>
<dbReference type="Gene3D" id="3.90.190.10">
    <property type="entry name" value="Protein tyrosine phosphatase superfamily"/>
    <property type="match status" value="1"/>
</dbReference>
<dbReference type="OrthoDB" id="444154at2759"/>
<sequence length="205" mass="21543">MAQVDVTWQVEDGARHNFSPASIPHAKGLYVASAPCADLPGWGMGETDIDARMMSLTSWLDLLCQCKIKHVLCLMGHEEAERKFGSLGDGGLEKTVRGQGLSYAQVAVSEEAGAPLSPADLAAALRTLRALKPSEESVVIICRDGRSVAAAVAASWLILECGQAMDTALSAVADSAQKAGAWRTPLEAFENSREAFSAALAAANT</sequence>
<protein>
    <submittedName>
        <fullName evidence="1">1a protein</fullName>
    </submittedName>
</protein>
<keyword evidence="2" id="KW-1185">Reference proteome</keyword>
<dbReference type="Proteomes" id="UP000604046">
    <property type="component" value="Unassembled WGS sequence"/>
</dbReference>
<proteinExistence type="predicted"/>
<evidence type="ECO:0000313" key="1">
    <source>
        <dbReference type="EMBL" id="CAE7241254.1"/>
    </source>
</evidence>
<dbReference type="InterPro" id="IPR029021">
    <property type="entry name" value="Prot-tyrosine_phosphatase-like"/>
</dbReference>
<reference evidence="1" key="1">
    <citation type="submission" date="2021-02" db="EMBL/GenBank/DDBJ databases">
        <authorList>
            <person name="Dougan E. K."/>
            <person name="Rhodes N."/>
            <person name="Thang M."/>
            <person name="Chan C."/>
        </authorList>
    </citation>
    <scope>NUCLEOTIDE SEQUENCE</scope>
</reference>
<organism evidence="1 2">
    <name type="scientific">Symbiodinium natans</name>
    <dbReference type="NCBI Taxonomy" id="878477"/>
    <lineage>
        <taxon>Eukaryota</taxon>
        <taxon>Sar</taxon>
        <taxon>Alveolata</taxon>
        <taxon>Dinophyceae</taxon>
        <taxon>Suessiales</taxon>
        <taxon>Symbiodiniaceae</taxon>
        <taxon>Symbiodinium</taxon>
    </lineage>
</organism>
<accession>A0A812LBF7</accession>
<dbReference type="EMBL" id="CAJNDS010000933">
    <property type="protein sequence ID" value="CAE7241254.1"/>
    <property type="molecule type" value="Genomic_DNA"/>
</dbReference>